<dbReference type="VEuPathDB" id="MicrosporidiaDB:SLOPH_2726"/>
<keyword evidence="2 4" id="KW-0689">Ribosomal protein</keyword>
<dbReference type="AlphaFoldDB" id="S7WAC1"/>
<dbReference type="PDB" id="7QCA">
    <property type="method" value="EM"/>
    <property type="resolution" value="2.79 A"/>
    <property type="chains" value="SV0=1-67"/>
</dbReference>
<keyword evidence="6 7" id="KW-0002">3D-structure</keyword>
<dbReference type="Pfam" id="PF01249">
    <property type="entry name" value="Ribosomal_S21e"/>
    <property type="match status" value="1"/>
</dbReference>
<comment type="caution">
    <text evidence="4">The sequence shown here is derived from an EMBL/GenBank/DDBJ whole genome shotgun (WGS) entry which is preliminary data.</text>
</comment>
<evidence type="ECO:0000313" key="4">
    <source>
        <dbReference type="EMBL" id="EPR79900.1"/>
    </source>
</evidence>
<comment type="similarity">
    <text evidence="1">Belongs to the eukaryotic ribosomal protein eS21 family.</text>
</comment>
<evidence type="ECO:0007829" key="7">
    <source>
        <dbReference type="PDB" id="8P5D"/>
    </source>
</evidence>
<dbReference type="EMDB" id="EMD-13892"/>
<dbReference type="OrthoDB" id="278325at2759"/>
<dbReference type="InParanoid" id="S7WAC1"/>
<dbReference type="PDB" id="8P60">
    <property type="method" value="EM"/>
    <property type="resolution" value="14.30 A"/>
    <property type="chains" value="RV0/SV0=1-67"/>
</dbReference>
<protein>
    <submittedName>
        <fullName evidence="4">Ribosomal protein S21E</fullName>
    </submittedName>
</protein>
<dbReference type="GO" id="GO:0006412">
    <property type="term" value="P:translation"/>
    <property type="evidence" value="ECO:0007669"/>
    <property type="project" value="InterPro"/>
</dbReference>
<dbReference type="InterPro" id="IPR001931">
    <property type="entry name" value="Ribosomal_eS21"/>
</dbReference>
<dbReference type="EMDB" id="EMD-17457"/>
<reference evidence="5" key="1">
    <citation type="journal article" date="2013" name="PLoS Genet.">
        <title>The genome of Spraguea lophii and the basis of host-microsporidian interactions.</title>
        <authorList>
            <person name="Campbell S.E."/>
            <person name="Williams T.A."/>
            <person name="Yousuf A."/>
            <person name="Soanes D.M."/>
            <person name="Paszkiewicz K.H."/>
            <person name="Williams B.A.P."/>
        </authorList>
    </citation>
    <scope>NUCLEOTIDE SEQUENCE [LARGE SCALE GENOMIC DNA]</scope>
    <source>
        <strain evidence="5">42_110</strain>
    </source>
</reference>
<dbReference type="HOGENOM" id="CLU_193154_0_0_1"/>
<evidence type="ECO:0000256" key="2">
    <source>
        <dbReference type="ARBA" id="ARBA00022980"/>
    </source>
</evidence>
<sequence length="67" mass="7759">MNSFQRVCDFSLKPISSQDRSSVQINMVQLDERGRATKDLMIFNVSGTVRKNGKIDSMLYERINEME</sequence>
<keyword evidence="5" id="KW-1185">Reference proteome</keyword>
<gene>
    <name evidence="4" type="ORF">SLOPH_2726</name>
</gene>
<dbReference type="EMDB" id="EMD-17448"/>
<dbReference type="InterPro" id="IPR038579">
    <property type="entry name" value="Ribosomal_eS21_sf"/>
</dbReference>
<dbReference type="Proteomes" id="UP000014978">
    <property type="component" value="Unassembled WGS sequence"/>
</dbReference>
<dbReference type="GO" id="GO:0003735">
    <property type="term" value="F:structural constituent of ribosome"/>
    <property type="evidence" value="ECO:0007669"/>
    <property type="project" value="InterPro"/>
</dbReference>
<dbReference type="GO" id="GO:0005840">
    <property type="term" value="C:ribosome"/>
    <property type="evidence" value="ECO:0007669"/>
    <property type="project" value="UniProtKB-KW"/>
</dbReference>
<evidence type="ECO:0000256" key="3">
    <source>
        <dbReference type="ARBA" id="ARBA00023274"/>
    </source>
</evidence>
<reference evidence="6 7" key="2">
    <citation type="journal article" date="2023" name="Nat. Microbiol.">
        <title>CryoEM reveals that ribosomes in microsporidian spores are locked in a dimeric hibernating state.</title>
        <authorList>
            <person name="McLaren M."/>
            <person name="Conners R."/>
            <person name="Isupov M.N."/>
            <person name="Gil-Diez P."/>
            <person name="Gambelli L."/>
            <person name="Gold V.A.M."/>
            <person name="Walter A."/>
            <person name="Connell S.R."/>
            <person name="Williams B."/>
            <person name="Daum B."/>
        </authorList>
    </citation>
    <scope>STRUCTURE BY ELECTRON MICROSCOPY (2.79 ANGSTROMS)</scope>
</reference>
<proteinExistence type="evidence at protein level"/>
<dbReference type="EMBL" id="ATCN01000078">
    <property type="protein sequence ID" value="EPR79900.1"/>
    <property type="molecule type" value="Genomic_DNA"/>
</dbReference>
<dbReference type="PDB" id="8P5D">
    <property type="method" value="EM"/>
    <property type="resolution" value="10.80 A"/>
    <property type="chains" value="SV0=1-67"/>
</dbReference>
<name>S7WAC1_SPRLO</name>
<accession>S7WAC1</accession>
<keyword evidence="3" id="KW-0687">Ribonucleoprotein</keyword>
<organism evidence="4 5">
    <name type="scientific">Spraguea lophii (strain 42_110)</name>
    <name type="common">Microsporidian parasite</name>
    <dbReference type="NCBI Taxonomy" id="1358809"/>
    <lineage>
        <taxon>Eukaryota</taxon>
        <taxon>Fungi</taxon>
        <taxon>Fungi incertae sedis</taxon>
        <taxon>Microsporidia</taxon>
        <taxon>Spragueidae</taxon>
        <taxon>Spraguea</taxon>
    </lineage>
</organism>
<dbReference type="GO" id="GO:1990904">
    <property type="term" value="C:ribonucleoprotein complex"/>
    <property type="evidence" value="ECO:0007669"/>
    <property type="project" value="UniProtKB-KW"/>
</dbReference>
<evidence type="ECO:0000313" key="5">
    <source>
        <dbReference type="Proteomes" id="UP000014978"/>
    </source>
</evidence>
<dbReference type="OMA" id="MISQQIC"/>
<evidence type="ECO:0000256" key="1">
    <source>
        <dbReference type="ARBA" id="ARBA00010228"/>
    </source>
</evidence>
<evidence type="ECO:0007829" key="6">
    <source>
        <dbReference type="PDB" id="7QCA"/>
    </source>
</evidence>
<dbReference type="STRING" id="1358809.S7WAC1"/>
<dbReference type="Gene3D" id="3.30.1230.20">
    <property type="match status" value="1"/>
</dbReference>